<comment type="caution">
    <text evidence="1">The sequence shown here is derived from an EMBL/GenBank/DDBJ whole genome shotgun (WGS) entry which is preliminary data.</text>
</comment>
<gene>
    <name evidence="1" type="ORF">GCM10009560_28060</name>
</gene>
<protein>
    <submittedName>
        <fullName evidence="1">Uncharacterized protein</fullName>
    </submittedName>
</protein>
<organism evidence="1 2">
    <name type="scientific">Nonomuraea longicatena</name>
    <dbReference type="NCBI Taxonomy" id="83682"/>
    <lineage>
        <taxon>Bacteria</taxon>
        <taxon>Bacillati</taxon>
        <taxon>Actinomycetota</taxon>
        <taxon>Actinomycetes</taxon>
        <taxon>Streptosporangiales</taxon>
        <taxon>Streptosporangiaceae</taxon>
        <taxon>Nonomuraea</taxon>
    </lineage>
</organism>
<accession>A0ABN1PDW5</accession>
<dbReference type="Proteomes" id="UP001501578">
    <property type="component" value="Unassembled WGS sequence"/>
</dbReference>
<reference evidence="1 2" key="1">
    <citation type="journal article" date="2019" name="Int. J. Syst. Evol. Microbiol.">
        <title>The Global Catalogue of Microorganisms (GCM) 10K type strain sequencing project: providing services to taxonomists for standard genome sequencing and annotation.</title>
        <authorList>
            <consortium name="The Broad Institute Genomics Platform"/>
            <consortium name="The Broad Institute Genome Sequencing Center for Infectious Disease"/>
            <person name="Wu L."/>
            <person name="Ma J."/>
        </authorList>
    </citation>
    <scope>NUCLEOTIDE SEQUENCE [LARGE SCALE GENOMIC DNA]</scope>
    <source>
        <strain evidence="1 2">JCM 11136</strain>
    </source>
</reference>
<evidence type="ECO:0000313" key="1">
    <source>
        <dbReference type="EMBL" id="GAA0926193.1"/>
    </source>
</evidence>
<sequence length="70" mass="7435">MVDVLDHGAVRVPGARSDAAHWWDCRTVASFRPMAVEVAGAVPERLLFSLLRPVGDGGVLILTQTPQPAG</sequence>
<dbReference type="RefSeq" id="WP_343950259.1">
    <property type="nucleotide sequence ID" value="NZ_BAAAHQ010000011.1"/>
</dbReference>
<keyword evidence="2" id="KW-1185">Reference proteome</keyword>
<proteinExistence type="predicted"/>
<name>A0ABN1PDW5_9ACTN</name>
<dbReference type="EMBL" id="BAAAHQ010000011">
    <property type="protein sequence ID" value="GAA0926193.1"/>
    <property type="molecule type" value="Genomic_DNA"/>
</dbReference>
<evidence type="ECO:0000313" key="2">
    <source>
        <dbReference type="Proteomes" id="UP001501578"/>
    </source>
</evidence>